<keyword evidence="4" id="KW-1185">Reference proteome</keyword>
<dbReference type="Gene3D" id="3.30.530.20">
    <property type="match status" value="1"/>
</dbReference>
<dbReference type="EMBL" id="RBAH01000002">
    <property type="protein sequence ID" value="RKN86363.1"/>
    <property type="molecule type" value="Genomic_DNA"/>
</dbReference>
<protein>
    <submittedName>
        <fullName evidence="3">Polyketide cyclase</fullName>
    </submittedName>
</protein>
<dbReference type="SUPFAM" id="SSF55961">
    <property type="entry name" value="Bet v1-like"/>
    <property type="match status" value="1"/>
</dbReference>
<dbReference type="AlphaFoldDB" id="A0A3B0CLU8"/>
<organism evidence="3 4">
    <name type="scientific">Paenibacillus ginsengarvi</name>
    <dbReference type="NCBI Taxonomy" id="400777"/>
    <lineage>
        <taxon>Bacteria</taxon>
        <taxon>Bacillati</taxon>
        <taxon>Bacillota</taxon>
        <taxon>Bacilli</taxon>
        <taxon>Bacillales</taxon>
        <taxon>Paenibacillaceae</taxon>
        <taxon>Paenibacillus</taxon>
    </lineage>
</organism>
<dbReference type="Pfam" id="PF08327">
    <property type="entry name" value="AHSA1"/>
    <property type="match status" value="1"/>
</dbReference>
<comment type="caution">
    <text evidence="3">The sequence shown here is derived from an EMBL/GenBank/DDBJ whole genome shotgun (WGS) entry which is preliminary data.</text>
</comment>
<proteinExistence type="inferred from homology"/>
<feature type="domain" description="Activator of Hsp90 ATPase homologue 1/2-like C-terminal" evidence="2">
    <location>
        <begin position="18"/>
        <end position="139"/>
    </location>
</feature>
<dbReference type="CDD" id="cd08897">
    <property type="entry name" value="SRPBCC_CalC_Aha1-like_4"/>
    <property type="match status" value="1"/>
</dbReference>
<dbReference type="OrthoDB" id="384974at2"/>
<name>A0A3B0CLU8_9BACL</name>
<dbReference type="Proteomes" id="UP000282311">
    <property type="component" value="Unassembled WGS sequence"/>
</dbReference>
<evidence type="ECO:0000313" key="4">
    <source>
        <dbReference type="Proteomes" id="UP000282311"/>
    </source>
</evidence>
<dbReference type="RefSeq" id="WP_120746054.1">
    <property type="nucleotide sequence ID" value="NZ_RBAH01000002.1"/>
</dbReference>
<evidence type="ECO:0000256" key="1">
    <source>
        <dbReference type="ARBA" id="ARBA00006817"/>
    </source>
</evidence>
<dbReference type="InterPro" id="IPR013538">
    <property type="entry name" value="ASHA1/2-like_C"/>
</dbReference>
<sequence length="142" mass="16118">METGNPTKVTVEATVRKPVEKVWEYWTEPQHITKWSFASDDWHAPFAENDLRVGGKFVSRMEAKDGSFGFDFGGVYDEVRTNELISYTLGDGRTVSITFTSLGNETKVSETFDAENSNPVEMQKAGWQAIMDNFKKYAERSN</sequence>
<accession>A0A3B0CLU8</accession>
<reference evidence="3 4" key="1">
    <citation type="journal article" date="2007" name="Int. J. Syst. Evol. Microbiol.">
        <title>Paenibacillus ginsengarvi sp. nov., isolated from soil from ginseng cultivation.</title>
        <authorList>
            <person name="Yoon M.H."/>
            <person name="Ten L.N."/>
            <person name="Im W.T."/>
        </authorList>
    </citation>
    <scope>NUCLEOTIDE SEQUENCE [LARGE SCALE GENOMIC DNA]</scope>
    <source>
        <strain evidence="3 4">KCTC 13059</strain>
    </source>
</reference>
<evidence type="ECO:0000259" key="2">
    <source>
        <dbReference type="Pfam" id="PF08327"/>
    </source>
</evidence>
<evidence type="ECO:0000313" key="3">
    <source>
        <dbReference type="EMBL" id="RKN86363.1"/>
    </source>
</evidence>
<dbReference type="InterPro" id="IPR023393">
    <property type="entry name" value="START-like_dom_sf"/>
</dbReference>
<comment type="similarity">
    <text evidence="1">Belongs to the AHA1 family.</text>
</comment>
<gene>
    <name evidence="3" type="ORF">D7M11_04950</name>
</gene>